<organism evidence="6 7">
    <name type="scientific">Acidovorax lacteus</name>
    <dbReference type="NCBI Taxonomy" id="1924988"/>
    <lineage>
        <taxon>Bacteria</taxon>
        <taxon>Pseudomonadati</taxon>
        <taxon>Pseudomonadota</taxon>
        <taxon>Betaproteobacteria</taxon>
        <taxon>Burkholderiales</taxon>
        <taxon>Comamonadaceae</taxon>
        <taxon>Acidovorax</taxon>
    </lineage>
</organism>
<keyword evidence="2" id="KW-0805">Transcription regulation</keyword>
<gene>
    <name evidence="6" type="ORF">GCM10023090_18940</name>
</gene>
<name>A0ABP8L8F9_9BURK</name>
<evidence type="ECO:0000313" key="7">
    <source>
        <dbReference type="Proteomes" id="UP001501788"/>
    </source>
</evidence>
<comment type="similarity">
    <text evidence="1">Belongs to the LysR transcriptional regulatory family.</text>
</comment>
<dbReference type="PROSITE" id="PS50931">
    <property type="entry name" value="HTH_LYSR"/>
    <property type="match status" value="1"/>
</dbReference>
<dbReference type="EMBL" id="BAABEX010000013">
    <property type="protein sequence ID" value="GAA4424870.1"/>
    <property type="molecule type" value="Genomic_DNA"/>
</dbReference>
<dbReference type="Pfam" id="PF03466">
    <property type="entry name" value="LysR_substrate"/>
    <property type="match status" value="1"/>
</dbReference>
<dbReference type="InterPro" id="IPR036388">
    <property type="entry name" value="WH-like_DNA-bd_sf"/>
</dbReference>
<accession>A0ABP8L8F9</accession>
<keyword evidence="3" id="KW-0238">DNA-binding</keyword>
<evidence type="ECO:0000256" key="4">
    <source>
        <dbReference type="ARBA" id="ARBA00023163"/>
    </source>
</evidence>
<keyword evidence="4" id="KW-0804">Transcription</keyword>
<dbReference type="NCBIfam" id="NF002964">
    <property type="entry name" value="PRK03635.1"/>
    <property type="match status" value="1"/>
</dbReference>
<evidence type="ECO:0000259" key="5">
    <source>
        <dbReference type="PROSITE" id="PS50931"/>
    </source>
</evidence>
<protein>
    <submittedName>
        <fullName evidence="6">LysR family transcriptional regulator ArgP</fullName>
    </submittedName>
</protein>
<evidence type="ECO:0000256" key="3">
    <source>
        <dbReference type="ARBA" id="ARBA00023125"/>
    </source>
</evidence>
<dbReference type="Pfam" id="PF00126">
    <property type="entry name" value="HTH_1"/>
    <property type="match status" value="1"/>
</dbReference>
<evidence type="ECO:0000256" key="1">
    <source>
        <dbReference type="ARBA" id="ARBA00009437"/>
    </source>
</evidence>
<dbReference type="SUPFAM" id="SSF46785">
    <property type="entry name" value="Winged helix' DNA-binding domain"/>
    <property type="match status" value="1"/>
</dbReference>
<dbReference type="InterPro" id="IPR050176">
    <property type="entry name" value="LTTR"/>
</dbReference>
<proteinExistence type="inferred from homology"/>
<dbReference type="InterPro" id="IPR000847">
    <property type="entry name" value="LysR_HTH_N"/>
</dbReference>
<dbReference type="Proteomes" id="UP001501788">
    <property type="component" value="Unassembled WGS sequence"/>
</dbReference>
<dbReference type="Gene3D" id="3.40.190.290">
    <property type="match status" value="1"/>
</dbReference>
<dbReference type="InterPro" id="IPR036390">
    <property type="entry name" value="WH_DNA-bd_sf"/>
</dbReference>
<keyword evidence="7" id="KW-1185">Reference proteome</keyword>
<dbReference type="InterPro" id="IPR017685">
    <property type="entry name" value="ArgP"/>
</dbReference>
<comment type="caution">
    <text evidence="6">The sequence shown here is derived from an EMBL/GenBank/DDBJ whole genome shotgun (WGS) entry which is preliminary data.</text>
</comment>
<dbReference type="PANTHER" id="PTHR30579:SF2">
    <property type="entry name" value="HTH-TYPE TRANSCRIPTIONAL REGULATOR ARGP"/>
    <property type="match status" value="1"/>
</dbReference>
<evidence type="ECO:0000256" key="2">
    <source>
        <dbReference type="ARBA" id="ARBA00023015"/>
    </source>
</evidence>
<reference evidence="7" key="1">
    <citation type="journal article" date="2019" name="Int. J. Syst. Evol. Microbiol.">
        <title>The Global Catalogue of Microorganisms (GCM) 10K type strain sequencing project: providing services to taxonomists for standard genome sequencing and annotation.</title>
        <authorList>
            <consortium name="The Broad Institute Genomics Platform"/>
            <consortium name="The Broad Institute Genome Sequencing Center for Infectious Disease"/>
            <person name="Wu L."/>
            <person name="Ma J."/>
        </authorList>
    </citation>
    <scope>NUCLEOTIDE SEQUENCE [LARGE SCALE GENOMIC DNA]</scope>
    <source>
        <strain evidence="7">JCM 31890</strain>
    </source>
</reference>
<evidence type="ECO:0000313" key="6">
    <source>
        <dbReference type="EMBL" id="GAA4424870.1"/>
    </source>
</evidence>
<sequence length="301" mass="31814">MLDSSQLAAFAAVVREGSFEKAAATLHVTRSAVSQRVKLLEERLGQVLVQRSSPCQATAAGQALLRHARQVALSEADTLRTLGAAPEAGGAHGAHLAVGVNADSLVTWFIAALAAAQQALPGTTFDVLVEDQDHSSDLLREGRVIGTVTAEPRAVQGCEVHALGTMRYRAVASPGFMAQHFPGGAVDAAHLARAPMLVFNRKDGLQHVFLRRITRRALQPPVHWLPSPEGFVRAAQAGMGWGMVPDGLLHGGPAAHGLAELRPGAPVDVPLFWQCWRLHAPTLQGLTEAIRQAAAQALQAA</sequence>
<dbReference type="PANTHER" id="PTHR30579">
    <property type="entry name" value="TRANSCRIPTIONAL REGULATOR"/>
    <property type="match status" value="1"/>
</dbReference>
<dbReference type="Gene3D" id="1.10.10.10">
    <property type="entry name" value="Winged helix-like DNA-binding domain superfamily/Winged helix DNA-binding domain"/>
    <property type="match status" value="1"/>
</dbReference>
<dbReference type="SUPFAM" id="SSF53850">
    <property type="entry name" value="Periplasmic binding protein-like II"/>
    <property type="match status" value="1"/>
</dbReference>
<dbReference type="PRINTS" id="PR00039">
    <property type="entry name" value="HTHLYSR"/>
</dbReference>
<dbReference type="NCBIfam" id="TIGR03298">
    <property type="entry name" value="argP"/>
    <property type="match status" value="1"/>
</dbReference>
<dbReference type="RefSeq" id="WP_345063878.1">
    <property type="nucleotide sequence ID" value="NZ_BAABEX010000013.1"/>
</dbReference>
<dbReference type="InterPro" id="IPR005119">
    <property type="entry name" value="LysR_subst-bd"/>
</dbReference>
<feature type="domain" description="HTH lysR-type" evidence="5">
    <location>
        <begin position="2"/>
        <end position="58"/>
    </location>
</feature>
<dbReference type="NCBIfam" id="NF009888">
    <property type="entry name" value="PRK13348.1"/>
    <property type="match status" value="1"/>
</dbReference>